<dbReference type="EMBL" id="JAGQHS010000382">
    <property type="protein sequence ID" value="MCA9759539.1"/>
    <property type="molecule type" value="Genomic_DNA"/>
</dbReference>
<reference evidence="1" key="1">
    <citation type="submission" date="2020-04" db="EMBL/GenBank/DDBJ databases">
        <authorList>
            <person name="Zhang T."/>
        </authorList>
    </citation>
    <scope>NUCLEOTIDE SEQUENCE</scope>
    <source>
        <strain evidence="1">HKST-UBA02</strain>
    </source>
</reference>
<feature type="non-terminal residue" evidence="1">
    <location>
        <position position="1"/>
    </location>
</feature>
<dbReference type="Gene3D" id="2.60.40.4070">
    <property type="match status" value="1"/>
</dbReference>
<evidence type="ECO:0008006" key="3">
    <source>
        <dbReference type="Google" id="ProtNLM"/>
    </source>
</evidence>
<evidence type="ECO:0000313" key="2">
    <source>
        <dbReference type="Proteomes" id="UP000739538"/>
    </source>
</evidence>
<dbReference type="Proteomes" id="UP000739538">
    <property type="component" value="Unassembled WGS sequence"/>
</dbReference>
<sequence>ASLQRDSAGNLHVAYYDTDLEALRYGWQSGSEWHFETVDASSWCGWFSTLELDSNDEPHILYMDVTNVRPKYAVRSNGTWAIETLPQTDVAAVDLVLDAQDRPHVSMYYTPTVDLLYATKATGTWTVETVETAGNTGPANSIALDSSGRPHISYDQFDGVAMLRHAYRTTGGIWIKETVDSGPAVAQTTSIAITPGDEIHIAYNVGGATDDLRYAKFRTSWSTETVDSAGDVGLHASIALDGTNPEIAYEDATNGTLRLAIRNGSSWDLATIDNAAVTGIFPSNLAGSSRAIAYYSAANTSLELASYSAGRWGYQTLDTGGNVGAYSSIALGPSAVPGSGSANSPRIAYQDVTHEDLRFASWNGTDWDLEVVDNATSTGFFASLALDGSGDPHIAYYDAQNDDILYASKNGTWSSEIVDGGRTGGECDLAIAPNGTPMISYRDPLGGSCRYAEFVGGSWSLLTVDGSGDAGYATAIASDSFSNPHILHRWGANLRHVWRAGTIWFAEPVTTTALIGYGNDITVDAMDNVHVSFFREQTGELYYGIRPSSGGGWSLEVVDGGVFGPWESSIAIGPDGEPRIAYYDPTGKDLRYAVRNGGAWETGAIDTNQEVGRYPSVAFGSDGYARVSYHDPSERVLRMATEVGASDVAVGWGPDGGLGTSGRSGLSLVVAPNPVGSEGAMIRWTLPSGNGDPSGVRVDDARSNRMTINVFDASGRVVRSLVSHSDQPLGGLGAMRGEVYWDTQDGRGFPVPSGVYFAKRNDREDGSPGQAARIVVQR</sequence>
<dbReference type="SUPFAM" id="SSF89372">
    <property type="entry name" value="Fucose-specific lectin"/>
    <property type="match status" value="4"/>
</dbReference>
<reference evidence="1" key="2">
    <citation type="journal article" date="2021" name="Microbiome">
        <title>Successional dynamics and alternative stable states in a saline activated sludge microbial community over 9 years.</title>
        <authorList>
            <person name="Wang Y."/>
            <person name="Ye J."/>
            <person name="Ju F."/>
            <person name="Liu L."/>
            <person name="Boyd J.A."/>
            <person name="Deng Y."/>
            <person name="Parks D.H."/>
            <person name="Jiang X."/>
            <person name="Yin X."/>
            <person name="Woodcroft B.J."/>
            <person name="Tyson G.W."/>
            <person name="Hugenholtz P."/>
            <person name="Polz M.F."/>
            <person name="Zhang T."/>
        </authorList>
    </citation>
    <scope>NUCLEOTIDE SEQUENCE</scope>
    <source>
        <strain evidence="1">HKST-UBA02</strain>
    </source>
</reference>
<evidence type="ECO:0000313" key="1">
    <source>
        <dbReference type="EMBL" id="MCA9759539.1"/>
    </source>
</evidence>
<gene>
    <name evidence="1" type="ORF">KDA27_27335</name>
</gene>
<proteinExistence type="predicted"/>
<name>A0A956NLV3_UNCEI</name>
<accession>A0A956NLV3</accession>
<dbReference type="Gene3D" id="2.120.10.70">
    <property type="entry name" value="Fucose-specific lectin"/>
    <property type="match status" value="3"/>
</dbReference>
<comment type="caution">
    <text evidence="1">The sequence shown here is derived from an EMBL/GenBank/DDBJ whole genome shotgun (WGS) entry which is preliminary data.</text>
</comment>
<dbReference type="AlphaFoldDB" id="A0A956NLV3"/>
<organism evidence="1 2">
    <name type="scientific">Eiseniibacteriota bacterium</name>
    <dbReference type="NCBI Taxonomy" id="2212470"/>
    <lineage>
        <taxon>Bacteria</taxon>
        <taxon>Candidatus Eiseniibacteriota</taxon>
    </lineage>
</organism>
<protein>
    <recommendedName>
        <fullName evidence="3">FlgD Ig-like domain-containing protein</fullName>
    </recommendedName>
</protein>